<evidence type="ECO:0000256" key="1">
    <source>
        <dbReference type="ARBA" id="ARBA00005234"/>
    </source>
</evidence>
<gene>
    <name evidence="5" type="ORF">TIFTF001_047547</name>
</gene>
<dbReference type="GO" id="GO:0006508">
    <property type="term" value="P:proteolysis"/>
    <property type="evidence" value="ECO:0007669"/>
    <property type="project" value="UniProtKB-KW"/>
</dbReference>
<evidence type="ECO:0000313" key="5">
    <source>
        <dbReference type="EMBL" id="GMN23307.1"/>
    </source>
</evidence>
<accession>A0AA88CNE2</accession>
<dbReference type="EMBL" id="BTGU01005456">
    <property type="protein sequence ID" value="GMN23307.1"/>
    <property type="molecule type" value="Genomic_DNA"/>
</dbReference>
<evidence type="ECO:0000259" key="4">
    <source>
        <dbReference type="PROSITE" id="PS50600"/>
    </source>
</evidence>
<sequence>MHMQYDEEVDHGEDEPVIVVRPVKSKEIGIFGLNLAVLKHWVLVKLELTDWTMEVYDYLEHEGPHNEKVREGVEGLSMFIPLLAAQIGLFKFKPREPSGMHPIPVIIMKDIPKQGNGGNGGMFTIKFDECLIEMRDVRYWVIHERMQLFREWLTCYLWAHAKRKLVGAYKSDDEPDMD</sequence>
<dbReference type="SUPFAM" id="SSF54001">
    <property type="entry name" value="Cysteine proteinases"/>
    <property type="match status" value="1"/>
</dbReference>
<dbReference type="Pfam" id="PF02902">
    <property type="entry name" value="Peptidase_C48"/>
    <property type="match status" value="1"/>
</dbReference>
<dbReference type="Gene3D" id="3.40.395.10">
    <property type="entry name" value="Adenoviral Proteinase, Chain A"/>
    <property type="match status" value="1"/>
</dbReference>
<keyword evidence="2" id="KW-0645">Protease</keyword>
<evidence type="ECO:0000256" key="3">
    <source>
        <dbReference type="ARBA" id="ARBA00022801"/>
    </source>
</evidence>
<dbReference type="PROSITE" id="PS50600">
    <property type="entry name" value="ULP_PROTEASE"/>
    <property type="match status" value="1"/>
</dbReference>
<evidence type="ECO:0000313" key="6">
    <source>
        <dbReference type="Proteomes" id="UP001187192"/>
    </source>
</evidence>
<name>A0AA88CNE2_FICCA</name>
<dbReference type="InterPro" id="IPR038765">
    <property type="entry name" value="Papain-like_cys_pep_sf"/>
</dbReference>
<keyword evidence="6" id="KW-1185">Reference proteome</keyword>
<feature type="domain" description="Ubiquitin-like protease family profile" evidence="4">
    <location>
        <begin position="1"/>
        <end position="131"/>
    </location>
</feature>
<dbReference type="GO" id="GO:0008234">
    <property type="term" value="F:cysteine-type peptidase activity"/>
    <property type="evidence" value="ECO:0007669"/>
    <property type="project" value="InterPro"/>
</dbReference>
<protein>
    <recommendedName>
        <fullName evidence="4">Ubiquitin-like protease family profile domain-containing protein</fullName>
    </recommendedName>
</protein>
<proteinExistence type="inferred from homology"/>
<comment type="caution">
    <text evidence="5">The sequence shown here is derived from an EMBL/GenBank/DDBJ whole genome shotgun (WGS) entry which is preliminary data.</text>
</comment>
<organism evidence="5 6">
    <name type="scientific">Ficus carica</name>
    <name type="common">Common fig</name>
    <dbReference type="NCBI Taxonomy" id="3494"/>
    <lineage>
        <taxon>Eukaryota</taxon>
        <taxon>Viridiplantae</taxon>
        <taxon>Streptophyta</taxon>
        <taxon>Embryophyta</taxon>
        <taxon>Tracheophyta</taxon>
        <taxon>Spermatophyta</taxon>
        <taxon>Magnoliopsida</taxon>
        <taxon>eudicotyledons</taxon>
        <taxon>Gunneridae</taxon>
        <taxon>Pentapetalae</taxon>
        <taxon>rosids</taxon>
        <taxon>fabids</taxon>
        <taxon>Rosales</taxon>
        <taxon>Moraceae</taxon>
        <taxon>Ficeae</taxon>
        <taxon>Ficus</taxon>
    </lineage>
</organism>
<dbReference type="AlphaFoldDB" id="A0AA88CNE2"/>
<keyword evidence="3" id="KW-0378">Hydrolase</keyword>
<reference evidence="5" key="1">
    <citation type="submission" date="2023-07" db="EMBL/GenBank/DDBJ databases">
        <title>draft genome sequence of fig (Ficus carica).</title>
        <authorList>
            <person name="Takahashi T."/>
            <person name="Nishimura K."/>
        </authorList>
    </citation>
    <scope>NUCLEOTIDE SEQUENCE</scope>
</reference>
<dbReference type="InterPro" id="IPR003653">
    <property type="entry name" value="Peptidase_C48_C"/>
</dbReference>
<dbReference type="Proteomes" id="UP001187192">
    <property type="component" value="Unassembled WGS sequence"/>
</dbReference>
<evidence type="ECO:0000256" key="2">
    <source>
        <dbReference type="ARBA" id="ARBA00022670"/>
    </source>
</evidence>
<comment type="similarity">
    <text evidence="1">Belongs to the peptidase C48 family.</text>
</comment>